<dbReference type="InterPro" id="IPR036226">
    <property type="entry name" value="LipOase_C_sf"/>
</dbReference>
<feature type="domain" description="Lipoxygenase" evidence="1">
    <location>
        <begin position="1"/>
        <end position="106"/>
    </location>
</feature>
<dbReference type="GO" id="GO:0016702">
    <property type="term" value="F:oxidoreductase activity, acting on single donors with incorporation of molecular oxygen, incorporation of two atoms of oxygen"/>
    <property type="evidence" value="ECO:0007669"/>
    <property type="project" value="InterPro"/>
</dbReference>
<protein>
    <submittedName>
        <fullName evidence="2">Hydroperoxide isomerase ALOXE3-like</fullName>
    </submittedName>
</protein>
<reference evidence="2" key="1">
    <citation type="submission" date="2023-09" db="UniProtKB">
        <authorList>
            <consortium name="Ensembl"/>
        </authorList>
    </citation>
    <scope>IDENTIFICATION</scope>
</reference>
<dbReference type="Gene3D" id="1.20.245.10">
    <property type="entry name" value="Lipoxygenase-1, Domain 5"/>
    <property type="match status" value="2"/>
</dbReference>
<dbReference type="GO" id="GO:0046872">
    <property type="term" value="F:metal ion binding"/>
    <property type="evidence" value="ECO:0007669"/>
    <property type="project" value="InterPro"/>
</dbReference>
<dbReference type="PROSITE" id="PS51393">
    <property type="entry name" value="LIPOXYGENASE_3"/>
    <property type="match status" value="1"/>
</dbReference>
<name>A0A3B4H4V8_9CICH</name>
<dbReference type="SUPFAM" id="SSF48484">
    <property type="entry name" value="Lipoxigenase"/>
    <property type="match status" value="1"/>
</dbReference>
<dbReference type="InterPro" id="IPR013819">
    <property type="entry name" value="LipOase_C"/>
</dbReference>
<organism evidence="2">
    <name type="scientific">Pundamilia nyererei</name>
    <dbReference type="NCBI Taxonomy" id="303518"/>
    <lineage>
        <taxon>Eukaryota</taxon>
        <taxon>Metazoa</taxon>
        <taxon>Chordata</taxon>
        <taxon>Craniata</taxon>
        <taxon>Vertebrata</taxon>
        <taxon>Euteleostomi</taxon>
        <taxon>Actinopterygii</taxon>
        <taxon>Neopterygii</taxon>
        <taxon>Teleostei</taxon>
        <taxon>Neoteleostei</taxon>
        <taxon>Acanthomorphata</taxon>
        <taxon>Ovalentaria</taxon>
        <taxon>Cichlomorphae</taxon>
        <taxon>Cichliformes</taxon>
        <taxon>Cichlidae</taxon>
        <taxon>African cichlids</taxon>
        <taxon>Pseudocrenilabrinae</taxon>
        <taxon>Haplochromini</taxon>
        <taxon>Pundamilia</taxon>
    </lineage>
</organism>
<evidence type="ECO:0000259" key="1">
    <source>
        <dbReference type="PROSITE" id="PS51393"/>
    </source>
</evidence>
<evidence type="ECO:0000313" key="2">
    <source>
        <dbReference type="Ensembl" id="ENSPNYP00000030240.1"/>
    </source>
</evidence>
<proteinExistence type="predicted"/>
<dbReference type="Ensembl" id="ENSPNYT00000030976.1">
    <property type="protein sequence ID" value="ENSPNYP00000030240.1"/>
    <property type="gene ID" value="ENSPNYG00000022727.1"/>
</dbReference>
<dbReference type="GeneTree" id="ENSGT00940000155191"/>
<sequence length="106" mass="11965">YKMILSRCLDFAFWVPNCPVAMLRPPPQVKGAVTEDDIMSFLPDVNTTCRVLMALNGLSQPLFLLLLEEVQAQLRDISDAIAERNSQLELPYPYLSPERIENSVAI</sequence>
<accession>A0A3B4H4V8</accession>
<dbReference type="AlphaFoldDB" id="A0A3B4H4V8"/>